<comment type="function">
    <text evidence="1">Subunit of the oligosaccharyl transferase (OST) complex that catalyzes the initial transfer of a defined glycan (Glc(3)Man(9)GlcNAc(2) in eukaryotes) from the lipid carrier dolichol-pyrophosphate to an asparagine residue within an Asn-X-Ser/Thr consensus motif in nascent polypeptide chains, the first step in protein N-glycosylation. N-glycosylation occurs cotranslationally and the complex associates with the Sec61 complex at the channel-forming translocon complex that mediates protein translocation across the endoplasmic reticulum (ER). All subunits are required for a maximal enzyme activity.</text>
</comment>
<dbReference type="PANTHER" id="PTHR12692:SF0">
    <property type="entry name" value="GH11935P"/>
    <property type="match status" value="1"/>
</dbReference>
<keyword evidence="6" id="KW-0256">Endoplasmic reticulum</keyword>
<evidence type="ECO:0000256" key="8">
    <source>
        <dbReference type="ARBA" id="ARBA00023136"/>
    </source>
</evidence>
<dbReference type="EMBL" id="KK100652">
    <property type="protein sequence ID" value="KIZ04514.1"/>
    <property type="molecule type" value="Genomic_DNA"/>
</dbReference>
<feature type="transmembrane region" description="Helical" evidence="9">
    <location>
        <begin position="197"/>
        <end position="219"/>
    </location>
</feature>
<dbReference type="Pfam" id="PF04756">
    <property type="entry name" value="OST3_OST6"/>
    <property type="match status" value="1"/>
</dbReference>
<evidence type="ECO:0000256" key="1">
    <source>
        <dbReference type="ARBA" id="ARBA00002791"/>
    </source>
</evidence>
<proteinExistence type="inferred from homology"/>
<dbReference type="GeneID" id="25736329"/>
<dbReference type="STRING" id="145388.A0A0D2LCN5"/>
<dbReference type="GO" id="GO:0016740">
    <property type="term" value="F:transferase activity"/>
    <property type="evidence" value="ECO:0007669"/>
    <property type="project" value="UniProtKB-KW"/>
</dbReference>
<evidence type="ECO:0000313" key="10">
    <source>
        <dbReference type="EMBL" id="KIZ04514.1"/>
    </source>
</evidence>
<dbReference type="AlphaFoldDB" id="A0A0D2LCN5"/>
<dbReference type="GO" id="GO:0008250">
    <property type="term" value="C:oligosaccharyltransferase complex"/>
    <property type="evidence" value="ECO:0007669"/>
    <property type="project" value="TreeGrafter"/>
</dbReference>
<organism evidence="10 11">
    <name type="scientific">Monoraphidium neglectum</name>
    <dbReference type="NCBI Taxonomy" id="145388"/>
    <lineage>
        <taxon>Eukaryota</taxon>
        <taxon>Viridiplantae</taxon>
        <taxon>Chlorophyta</taxon>
        <taxon>core chlorophytes</taxon>
        <taxon>Chlorophyceae</taxon>
        <taxon>CS clade</taxon>
        <taxon>Sphaeropleales</taxon>
        <taxon>Selenastraceae</taxon>
        <taxon>Monoraphidium</taxon>
    </lineage>
</organism>
<dbReference type="InterPro" id="IPR021149">
    <property type="entry name" value="OligosaccharylTrfase_OST3/OST6"/>
</dbReference>
<dbReference type="PANTHER" id="PTHR12692">
    <property type="entry name" value="DOLICHYL-DIPHOSPHOOLIGOSACCHARIDE--PROTEIN GLYCOSYLTRANSFERASE-RELATED"/>
    <property type="match status" value="1"/>
</dbReference>
<keyword evidence="10" id="KW-0808">Transferase</keyword>
<name>A0A0D2LCN5_9CHLO</name>
<keyword evidence="8 9" id="KW-0472">Membrane</keyword>
<keyword evidence="4 9" id="KW-0812">Transmembrane</keyword>
<keyword evidence="5" id="KW-0732">Signal</keyword>
<keyword evidence="11" id="KW-1185">Reference proteome</keyword>
<dbReference type="OrthoDB" id="67566at2759"/>
<dbReference type="RefSeq" id="XP_013903533.1">
    <property type="nucleotide sequence ID" value="XM_014048079.1"/>
</dbReference>
<dbReference type="KEGG" id="mng:MNEG_3451"/>
<evidence type="ECO:0000313" key="11">
    <source>
        <dbReference type="Proteomes" id="UP000054498"/>
    </source>
</evidence>
<comment type="subcellular location">
    <subcellularLocation>
        <location evidence="2">Endoplasmic reticulum membrane</location>
        <topology evidence="2">Multi-pass membrane protein</topology>
    </subcellularLocation>
</comment>
<reference evidence="10 11" key="1">
    <citation type="journal article" date="2013" name="BMC Genomics">
        <title>Reconstruction of the lipid metabolism for the microalga Monoraphidium neglectum from its genome sequence reveals characteristics suitable for biofuel production.</title>
        <authorList>
            <person name="Bogen C."/>
            <person name="Al-Dilaimi A."/>
            <person name="Albersmeier A."/>
            <person name="Wichmann J."/>
            <person name="Grundmann M."/>
            <person name="Rupp O."/>
            <person name="Lauersen K.J."/>
            <person name="Blifernez-Klassen O."/>
            <person name="Kalinowski J."/>
            <person name="Goesmann A."/>
            <person name="Mussgnug J.H."/>
            <person name="Kruse O."/>
        </authorList>
    </citation>
    <scope>NUCLEOTIDE SEQUENCE [LARGE SCALE GENOMIC DNA]</scope>
    <source>
        <strain evidence="10 11">SAG 48.87</strain>
    </source>
</reference>
<accession>A0A0D2LCN5</accession>
<dbReference type="Gene3D" id="3.40.30.10">
    <property type="entry name" value="Glutaredoxin"/>
    <property type="match status" value="1"/>
</dbReference>
<evidence type="ECO:0000256" key="5">
    <source>
        <dbReference type="ARBA" id="ARBA00022729"/>
    </source>
</evidence>
<sequence>MAAADPRVSKLQQLEAAAKDKLITFDEALFTEFALSAERPYHLIVFGNSRRLLESPKLQLKKLKEEFVYTLKAFKSQPENAERVFFAELWHDDSAPVFSRLGLNALPALFHWGPSQVGKPGKKAALPDAAKCGQGITTYPWPAESIADFIKGRTFLAHGAIDRPSFIKSPVFPLFALALLGGGGYVAWVLYNSWIVRMTWIWCLGSLAIYGAQAQALLWGRGSRSRSRLLKGGHDFVLHQ</sequence>
<evidence type="ECO:0000256" key="6">
    <source>
        <dbReference type="ARBA" id="ARBA00022824"/>
    </source>
</evidence>
<evidence type="ECO:0000256" key="3">
    <source>
        <dbReference type="ARBA" id="ARBA00009561"/>
    </source>
</evidence>
<keyword evidence="7 9" id="KW-1133">Transmembrane helix</keyword>
<evidence type="ECO:0000256" key="7">
    <source>
        <dbReference type="ARBA" id="ARBA00022989"/>
    </source>
</evidence>
<gene>
    <name evidence="10" type="ORF">MNEG_3451</name>
</gene>
<evidence type="ECO:0000256" key="9">
    <source>
        <dbReference type="SAM" id="Phobius"/>
    </source>
</evidence>
<comment type="similarity">
    <text evidence="3">Belongs to the OST3/OST6 family.</text>
</comment>
<protein>
    <submittedName>
        <fullName evidence="10">Oligosaccharyltransferase complex subunit gamma</fullName>
    </submittedName>
</protein>
<feature type="transmembrane region" description="Helical" evidence="9">
    <location>
        <begin position="171"/>
        <end position="191"/>
    </location>
</feature>
<dbReference type="GO" id="GO:0018279">
    <property type="term" value="P:protein N-linked glycosylation via asparagine"/>
    <property type="evidence" value="ECO:0007669"/>
    <property type="project" value="TreeGrafter"/>
</dbReference>
<evidence type="ECO:0000256" key="4">
    <source>
        <dbReference type="ARBA" id="ARBA00022692"/>
    </source>
</evidence>
<dbReference type="Proteomes" id="UP000054498">
    <property type="component" value="Unassembled WGS sequence"/>
</dbReference>
<evidence type="ECO:0000256" key="2">
    <source>
        <dbReference type="ARBA" id="ARBA00004477"/>
    </source>
</evidence>